<evidence type="ECO:0000256" key="3">
    <source>
        <dbReference type="ARBA" id="ARBA00022906"/>
    </source>
</evidence>
<keyword evidence="3" id="KW-0813">Transport</keyword>
<dbReference type="InterPro" id="IPR058533">
    <property type="entry name" value="Cation_efflux_TM"/>
</dbReference>
<evidence type="ECO:0000256" key="6">
    <source>
        <dbReference type="SAM" id="Phobius"/>
    </source>
</evidence>
<gene>
    <name evidence="8" type="ORF">D7V21_07700</name>
</gene>
<evidence type="ECO:0000259" key="7">
    <source>
        <dbReference type="Pfam" id="PF01545"/>
    </source>
</evidence>
<evidence type="ECO:0000256" key="5">
    <source>
        <dbReference type="ARBA" id="ARBA00023136"/>
    </source>
</evidence>
<evidence type="ECO:0000313" key="8">
    <source>
        <dbReference type="EMBL" id="RKG34274.1"/>
    </source>
</evidence>
<dbReference type="SUPFAM" id="SSF161111">
    <property type="entry name" value="Cation efflux protein transmembrane domain-like"/>
    <property type="match status" value="1"/>
</dbReference>
<keyword evidence="2 6" id="KW-0812">Transmembrane</keyword>
<keyword evidence="4 6" id="KW-1133">Transmembrane helix</keyword>
<feature type="transmembrane region" description="Helical" evidence="6">
    <location>
        <begin position="85"/>
        <end position="105"/>
    </location>
</feature>
<reference evidence="8 9" key="1">
    <citation type="submission" date="2018-09" db="EMBL/GenBank/DDBJ databases">
        <title>The draft genome of Acinetobacter spp. strains.</title>
        <authorList>
            <person name="Qin J."/>
            <person name="Feng Y."/>
            <person name="Zong Z."/>
        </authorList>
    </citation>
    <scope>NUCLEOTIDE SEQUENCE [LARGE SCALE GENOMIC DNA]</scope>
    <source>
        <strain evidence="8 9">WCHAc060096</strain>
    </source>
</reference>
<evidence type="ECO:0000256" key="4">
    <source>
        <dbReference type="ARBA" id="ARBA00022989"/>
    </source>
</evidence>
<feature type="transmembrane region" description="Helical" evidence="6">
    <location>
        <begin position="176"/>
        <end position="194"/>
    </location>
</feature>
<dbReference type="RefSeq" id="WP_120369932.1">
    <property type="nucleotide sequence ID" value="NZ_BKYM01000001.1"/>
</dbReference>
<comment type="subcellular location">
    <subcellularLocation>
        <location evidence="1">Membrane</location>
        <topology evidence="1">Multi-pass membrane protein</topology>
    </subcellularLocation>
</comment>
<evidence type="ECO:0000256" key="1">
    <source>
        <dbReference type="ARBA" id="ARBA00004141"/>
    </source>
</evidence>
<feature type="transmembrane region" description="Helical" evidence="6">
    <location>
        <begin position="111"/>
        <end position="133"/>
    </location>
</feature>
<evidence type="ECO:0000256" key="2">
    <source>
        <dbReference type="ARBA" id="ARBA00022692"/>
    </source>
</evidence>
<keyword evidence="3" id="KW-0862">Zinc</keyword>
<protein>
    <submittedName>
        <fullName evidence="8">Cation transporter</fullName>
    </submittedName>
</protein>
<dbReference type="Pfam" id="PF01545">
    <property type="entry name" value="Cation_efflux"/>
    <property type="match status" value="1"/>
</dbReference>
<keyword evidence="5 6" id="KW-0472">Membrane</keyword>
<organism evidence="8 9">
    <name type="scientific">Acinetobacter guerrae</name>
    <dbReference type="NCBI Taxonomy" id="1843371"/>
    <lineage>
        <taxon>Bacteria</taxon>
        <taxon>Pseudomonadati</taxon>
        <taxon>Pseudomonadota</taxon>
        <taxon>Gammaproteobacteria</taxon>
        <taxon>Moraxellales</taxon>
        <taxon>Moraxellaceae</taxon>
        <taxon>Acinetobacter</taxon>
    </lineage>
</organism>
<dbReference type="Gene3D" id="1.20.1510.10">
    <property type="entry name" value="Cation efflux protein transmembrane domain"/>
    <property type="match status" value="1"/>
</dbReference>
<name>A0A3A8EW32_9GAMM</name>
<feature type="transmembrane region" description="Helical" evidence="6">
    <location>
        <begin position="21"/>
        <end position="40"/>
    </location>
</feature>
<dbReference type="AlphaFoldDB" id="A0A3A8EW32"/>
<dbReference type="GO" id="GO:0005385">
    <property type="term" value="F:zinc ion transmembrane transporter activity"/>
    <property type="evidence" value="ECO:0007669"/>
    <property type="project" value="TreeGrafter"/>
</dbReference>
<dbReference type="PANTHER" id="PTHR11562:SF17">
    <property type="entry name" value="RE54080P-RELATED"/>
    <property type="match status" value="1"/>
</dbReference>
<feature type="transmembrane region" description="Helical" evidence="6">
    <location>
        <begin position="153"/>
        <end position="170"/>
    </location>
</feature>
<sequence>MACCNCDHEEMPKVKSNKFKIALWIALILNLGMFLIEVFGGMQAGSASLWADALDFFGDSINYLISLLALGLSLYWRATVALIKGLTMSLFAVIILGKVVWSYLHGVPPEAITMGIIGVMALIANIISAVVLFAFRDGDANMQSVWLCSRNDAIGNIAVMIAALGVFGTQSVLPDLIVALFMAFLGLSAGWSIIKKSQLERREQQQNQLSHLH</sequence>
<dbReference type="InterPro" id="IPR050681">
    <property type="entry name" value="CDF/SLC30A"/>
</dbReference>
<keyword evidence="3" id="KW-0406">Ion transport</keyword>
<feature type="transmembrane region" description="Helical" evidence="6">
    <location>
        <begin position="60"/>
        <end position="78"/>
    </location>
</feature>
<dbReference type="PANTHER" id="PTHR11562">
    <property type="entry name" value="CATION EFFLUX PROTEIN/ ZINC TRANSPORTER"/>
    <property type="match status" value="1"/>
</dbReference>
<accession>A0A3A8EW32</accession>
<dbReference type="EMBL" id="RAXU01000007">
    <property type="protein sequence ID" value="RKG34274.1"/>
    <property type="molecule type" value="Genomic_DNA"/>
</dbReference>
<dbReference type="InterPro" id="IPR027469">
    <property type="entry name" value="Cation_efflux_TMD_sf"/>
</dbReference>
<dbReference type="OrthoDB" id="9799649at2"/>
<proteinExistence type="predicted"/>
<dbReference type="Proteomes" id="UP000269001">
    <property type="component" value="Unassembled WGS sequence"/>
</dbReference>
<keyword evidence="3" id="KW-0864">Zinc transport</keyword>
<comment type="caution">
    <text evidence="8">The sequence shown here is derived from an EMBL/GenBank/DDBJ whole genome shotgun (WGS) entry which is preliminary data.</text>
</comment>
<dbReference type="GO" id="GO:0005886">
    <property type="term" value="C:plasma membrane"/>
    <property type="evidence" value="ECO:0007669"/>
    <property type="project" value="TreeGrafter"/>
</dbReference>
<feature type="domain" description="Cation efflux protein transmembrane" evidence="7">
    <location>
        <begin position="23"/>
        <end position="197"/>
    </location>
</feature>
<keyword evidence="9" id="KW-1185">Reference proteome</keyword>
<evidence type="ECO:0000313" key="9">
    <source>
        <dbReference type="Proteomes" id="UP000269001"/>
    </source>
</evidence>